<dbReference type="InterPro" id="IPR051198">
    <property type="entry name" value="BchE-like"/>
</dbReference>
<accession>A0ABS7PHS3</accession>
<dbReference type="SMART" id="SM00729">
    <property type="entry name" value="Elp3"/>
    <property type="match status" value="1"/>
</dbReference>
<sequence>MMKPLADPAAEGSLAARARAARVMLVCMPFASATIPSIQVGLLAAVARQSGHFADTLHLNLDLSATLGAETYEALCGHRGRMTGEWLMAPAAFGADAPYDEAAFLDAFPDEAQWLFDATGLDEAGLRRLRREILPDFVERCARATDWTRYDVVGFTSTFQQNVASLALARRIKQLSPETRTLFGGANMEAEMGLEQMRHFDWVDMIVVGEADIAFPRLLDAVADDAEPDFPGIAYRRDGALVFARQADPVTDLDRLPTPLYAEYFERATDLGIASLDRLPFETSRGCWWGAKHHCTFCGLNGIGMGYRRKNADRVHAELAELSGRHLLHRFDATDNILAIQHIEDVLKPIAETHIDYEFFYEVKANLKREQLRALRAGGVRRVQPGIESLSTHILALMNKGATMLQNVRFMKWARYYDIRVNWNLLSGFPGETVDDYVRQLAVLKAIPHLEPPSGLSRIWLERFSPYFTRQDQYPIEDIRPEHSYAFVYPEPVDLRKVAYFFDYRMDDVAAPESLFETEDVIVAWRARWADPDARPALTYRKLPGGLLVEDRRGADEMVRYELDGLLGQVYELCCDTARSLDQLAGDVERLTGDRPDPDDLRGALATFVEIGLMVGEEGLYLSLALPNNRNW</sequence>
<name>A0ABS7PHS3_9SPHN</name>
<feature type="domain" description="B12-binding" evidence="6">
    <location>
        <begin position="83"/>
        <end position="229"/>
    </location>
</feature>
<dbReference type="Gene3D" id="3.40.50.280">
    <property type="entry name" value="Cobalamin-binding domain"/>
    <property type="match status" value="1"/>
</dbReference>
<proteinExistence type="predicted"/>
<dbReference type="Gene3D" id="3.80.30.20">
    <property type="entry name" value="tm_1862 like domain"/>
    <property type="match status" value="1"/>
</dbReference>
<dbReference type="CDD" id="cd01335">
    <property type="entry name" value="Radical_SAM"/>
    <property type="match status" value="1"/>
</dbReference>
<dbReference type="InterPro" id="IPR007197">
    <property type="entry name" value="rSAM"/>
</dbReference>
<keyword evidence="3" id="KW-0479">Metal-binding</keyword>
<evidence type="ECO:0000256" key="4">
    <source>
        <dbReference type="ARBA" id="ARBA00023004"/>
    </source>
</evidence>
<dbReference type="Pfam" id="PF04055">
    <property type="entry name" value="Radical_SAM"/>
    <property type="match status" value="1"/>
</dbReference>
<dbReference type="SUPFAM" id="SSF102114">
    <property type="entry name" value="Radical SAM enzymes"/>
    <property type="match status" value="1"/>
</dbReference>
<dbReference type="InterPro" id="IPR023404">
    <property type="entry name" value="rSAM_horseshoe"/>
</dbReference>
<protein>
    <submittedName>
        <fullName evidence="7">RiPP maturation radical SAM C-methyltransferase</fullName>
    </submittedName>
</protein>
<dbReference type="EMBL" id="JAINVV010000001">
    <property type="protein sequence ID" value="MBY8820836.1"/>
    <property type="molecule type" value="Genomic_DNA"/>
</dbReference>
<reference evidence="7 8" key="1">
    <citation type="submission" date="2021-08" db="EMBL/GenBank/DDBJ databases">
        <authorList>
            <person name="Tuo L."/>
        </authorList>
    </citation>
    <scope>NUCLEOTIDE SEQUENCE [LARGE SCALE GENOMIC DNA]</scope>
    <source>
        <strain evidence="7 8">JCM 31229</strain>
    </source>
</reference>
<keyword evidence="8" id="KW-1185">Reference proteome</keyword>
<dbReference type="PROSITE" id="PS51332">
    <property type="entry name" value="B12_BINDING"/>
    <property type="match status" value="1"/>
</dbReference>
<dbReference type="SFLD" id="SFLDS00029">
    <property type="entry name" value="Radical_SAM"/>
    <property type="match status" value="1"/>
</dbReference>
<comment type="caution">
    <text evidence="7">The sequence shown here is derived from an EMBL/GenBank/DDBJ whole genome shotgun (WGS) entry which is preliminary data.</text>
</comment>
<evidence type="ECO:0000256" key="3">
    <source>
        <dbReference type="ARBA" id="ARBA00022723"/>
    </source>
</evidence>
<dbReference type="SFLD" id="SFLDG01082">
    <property type="entry name" value="B12-binding_domain_containing"/>
    <property type="match status" value="1"/>
</dbReference>
<dbReference type="RefSeq" id="WP_222987943.1">
    <property type="nucleotide sequence ID" value="NZ_JAINVV010000001.1"/>
</dbReference>
<keyword evidence="4" id="KW-0408">Iron</keyword>
<evidence type="ECO:0000259" key="6">
    <source>
        <dbReference type="PROSITE" id="PS51332"/>
    </source>
</evidence>
<dbReference type="InterPro" id="IPR058240">
    <property type="entry name" value="rSAM_sf"/>
</dbReference>
<dbReference type="NCBIfam" id="TIGR03975">
    <property type="entry name" value="rSAM_ocin_1"/>
    <property type="match status" value="1"/>
</dbReference>
<evidence type="ECO:0000313" key="7">
    <source>
        <dbReference type="EMBL" id="MBY8820836.1"/>
    </source>
</evidence>
<dbReference type="Proteomes" id="UP000706039">
    <property type="component" value="Unassembled WGS sequence"/>
</dbReference>
<dbReference type="InterPro" id="IPR023984">
    <property type="entry name" value="rSAM_ocin_1"/>
</dbReference>
<keyword evidence="5" id="KW-0411">Iron-sulfur</keyword>
<dbReference type="SFLD" id="SFLDF00324">
    <property type="entry name" value="bacteriocin_maturation"/>
    <property type="match status" value="1"/>
</dbReference>
<evidence type="ECO:0000256" key="1">
    <source>
        <dbReference type="ARBA" id="ARBA00001966"/>
    </source>
</evidence>
<dbReference type="PANTHER" id="PTHR43409:SF7">
    <property type="entry name" value="BLL1977 PROTEIN"/>
    <property type="match status" value="1"/>
</dbReference>
<keyword evidence="2" id="KW-0949">S-adenosyl-L-methionine</keyword>
<dbReference type="PANTHER" id="PTHR43409">
    <property type="entry name" value="ANAEROBIC MAGNESIUM-PROTOPORPHYRIN IX MONOMETHYL ESTER CYCLASE-RELATED"/>
    <property type="match status" value="1"/>
</dbReference>
<organism evidence="7 8">
    <name type="scientific">Sphingomonas colocasiae</name>
    <dbReference type="NCBI Taxonomy" id="1848973"/>
    <lineage>
        <taxon>Bacteria</taxon>
        <taxon>Pseudomonadati</taxon>
        <taxon>Pseudomonadota</taxon>
        <taxon>Alphaproteobacteria</taxon>
        <taxon>Sphingomonadales</taxon>
        <taxon>Sphingomonadaceae</taxon>
        <taxon>Sphingomonas</taxon>
    </lineage>
</organism>
<gene>
    <name evidence="7" type="ORF">K7G82_00945</name>
</gene>
<dbReference type="InterPro" id="IPR006638">
    <property type="entry name" value="Elp3/MiaA/NifB-like_rSAM"/>
</dbReference>
<evidence type="ECO:0000256" key="2">
    <source>
        <dbReference type="ARBA" id="ARBA00022691"/>
    </source>
</evidence>
<dbReference type="InterPro" id="IPR006158">
    <property type="entry name" value="Cobalamin-bd"/>
</dbReference>
<evidence type="ECO:0000256" key="5">
    <source>
        <dbReference type="ARBA" id="ARBA00023014"/>
    </source>
</evidence>
<evidence type="ECO:0000313" key="8">
    <source>
        <dbReference type="Proteomes" id="UP000706039"/>
    </source>
</evidence>
<comment type="cofactor">
    <cofactor evidence="1">
        <name>[4Fe-4S] cluster</name>
        <dbReference type="ChEBI" id="CHEBI:49883"/>
    </cofactor>
</comment>